<evidence type="ECO:0000313" key="3">
    <source>
        <dbReference type="Proteomes" id="UP001341840"/>
    </source>
</evidence>
<gene>
    <name evidence="2" type="ORF">PIB30_019240</name>
</gene>
<accession>A0ABU6R8K9</accession>
<feature type="region of interest" description="Disordered" evidence="1">
    <location>
        <begin position="56"/>
        <end position="80"/>
    </location>
</feature>
<dbReference type="Proteomes" id="UP001341840">
    <property type="component" value="Unassembled WGS sequence"/>
</dbReference>
<organism evidence="2 3">
    <name type="scientific">Stylosanthes scabra</name>
    <dbReference type="NCBI Taxonomy" id="79078"/>
    <lineage>
        <taxon>Eukaryota</taxon>
        <taxon>Viridiplantae</taxon>
        <taxon>Streptophyta</taxon>
        <taxon>Embryophyta</taxon>
        <taxon>Tracheophyta</taxon>
        <taxon>Spermatophyta</taxon>
        <taxon>Magnoliopsida</taxon>
        <taxon>eudicotyledons</taxon>
        <taxon>Gunneridae</taxon>
        <taxon>Pentapetalae</taxon>
        <taxon>rosids</taxon>
        <taxon>fabids</taxon>
        <taxon>Fabales</taxon>
        <taxon>Fabaceae</taxon>
        <taxon>Papilionoideae</taxon>
        <taxon>50 kb inversion clade</taxon>
        <taxon>dalbergioids sensu lato</taxon>
        <taxon>Dalbergieae</taxon>
        <taxon>Pterocarpus clade</taxon>
        <taxon>Stylosanthes</taxon>
    </lineage>
</organism>
<evidence type="ECO:0000313" key="2">
    <source>
        <dbReference type="EMBL" id="MED6120258.1"/>
    </source>
</evidence>
<name>A0ABU6R8K9_9FABA</name>
<sequence length="301" mass="34615">MVVLSSWWYGLPHRFLSTEVLLGDPRKGEVDEIVATRLPRCHPIVHKVPYVPDRRRADTRRKRVGTRMSQRGDEDGDGKERVRRAQFRPLGIEGLEEEVEVVLVLAGVTVWEWPMLSPVRRLVSITVAIYHLWMMGLRVRLLALVSYILVLLAQGPWRGSWEVRFVTPTQQLCGHRMLRLPLRSLFLRPLRSMWTLMSRPLVFRTCISHWKVHLLLHLSLGVLLSDYPPPAVPPPEVQAPKEHDEDEVSLVQRSRRVPRRRGCGTGVALQIPFMLGKIPQSPPSLYGRHRSRTIGIYSPCP</sequence>
<evidence type="ECO:0000256" key="1">
    <source>
        <dbReference type="SAM" id="MobiDB-lite"/>
    </source>
</evidence>
<proteinExistence type="predicted"/>
<keyword evidence="3" id="KW-1185">Reference proteome</keyword>
<comment type="caution">
    <text evidence="2">The sequence shown here is derived from an EMBL/GenBank/DDBJ whole genome shotgun (WGS) entry which is preliminary data.</text>
</comment>
<reference evidence="2 3" key="1">
    <citation type="journal article" date="2023" name="Plants (Basel)">
        <title>Bridging the Gap: Combining Genomics and Transcriptomics Approaches to Understand Stylosanthes scabra, an Orphan Legume from the Brazilian Caatinga.</title>
        <authorList>
            <person name="Ferreira-Neto J.R.C."/>
            <person name="da Silva M.D."/>
            <person name="Binneck E."/>
            <person name="de Melo N.F."/>
            <person name="da Silva R.H."/>
            <person name="de Melo A.L.T.M."/>
            <person name="Pandolfi V."/>
            <person name="Bustamante F.O."/>
            <person name="Brasileiro-Vidal A.C."/>
            <person name="Benko-Iseppon A.M."/>
        </authorList>
    </citation>
    <scope>NUCLEOTIDE SEQUENCE [LARGE SCALE GENOMIC DNA]</scope>
    <source>
        <tissue evidence="2">Leaves</tissue>
    </source>
</reference>
<dbReference type="EMBL" id="JASCZI010030267">
    <property type="protein sequence ID" value="MED6120258.1"/>
    <property type="molecule type" value="Genomic_DNA"/>
</dbReference>
<protein>
    <submittedName>
        <fullName evidence="2">Uncharacterized protein</fullName>
    </submittedName>
</protein>